<evidence type="ECO:0008006" key="9">
    <source>
        <dbReference type="Google" id="ProtNLM"/>
    </source>
</evidence>
<keyword evidence="3" id="KW-0418">Kinase</keyword>
<keyword evidence="6" id="KW-1133">Transmembrane helix</keyword>
<dbReference type="Gene3D" id="3.40.1190.20">
    <property type="match status" value="1"/>
</dbReference>
<keyword evidence="8" id="KW-1185">Reference proteome</keyword>
<evidence type="ECO:0000313" key="8">
    <source>
        <dbReference type="Proteomes" id="UP001175271"/>
    </source>
</evidence>
<dbReference type="PANTHER" id="PTHR21208:SF0">
    <property type="entry name" value="ADP-DEPENDENT GLUCOKINASE"/>
    <property type="match status" value="1"/>
</dbReference>
<organism evidence="7 8">
    <name type="scientific">Steinernema hermaphroditum</name>
    <dbReference type="NCBI Taxonomy" id="289476"/>
    <lineage>
        <taxon>Eukaryota</taxon>
        <taxon>Metazoa</taxon>
        <taxon>Ecdysozoa</taxon>
        <taxon>Nematoda</taxon>
        <taxon>Chromadorea</taxon>
        <taxon>Rhabditida</taxon>
        <taxon>Tylenchina</taxon>
        <taxon>Panagrolaimomorpha</taxon>
        <taxon>Strongyloidoidea</taxon>
        <taxon>Steinernematidae</taxon>
        <taxon>Steinernema</taxon>
    </lineage>
</organism>
<keyword evidence="6" id="KW-0472">Membrane</keyword>
<evidence type="ECO:0000256" key="1">
    <source>
        <dbReference type="ARBA" id="ARBA00022679"/>
    </source>
</evidence>
<dbReference type="GO" id="GO:0006096">
    <property type="term" value="P:glycolytic process"/>
    <property type="evidence" value="ECO:0007669"/>
    <property type="project" value="UniProtKB-KW"/>
</dbReference>
<dbReference type="PROSITE" id="PS51255">
    <property type="entry name" value="ADPK"/>
    <property type="match status" value="1"/>
</dbReference>
<comment type="caution">
    <text evidence="7">The sequence shown here is derived from an EMBL/GenBank/DDBJ whole genome shotgun (WGS) entry which is preliminary data.</text>
</comment>
<keyword evidence="1" id="KW-0808">Transferase</keyword>
<dbReference type="SUPFAM" id="SSF53613">
    <property type="entry name" value="Ribokinase-like"/>
    <property type="match status" value="1"/>
</dbReference>
<proteinExistence type="predicted"/>
<dbReference type="AlphaFoldDB" id="A0AA39LAE4"/>
<dbReference type="EMBL" id="JAUCMV010000006">
    <property type="protein sequence ID" value="KAK0390466.1"/>
    <property type="molecule type" value="Genomic_DNA"/>
</dbReference>
<evidence type="ECO:0000256" key="3">
    <source>
        <dbReference type="ARBA" id="ARBA00022777"/>
    </source>
</evidence>
<evidence type="ECO:0000256" key="4">
    <source>
        <dbReference type="ARBA" id="ARBA00022842"/>
    </source>
</evidence>
<keyword evidence="2" id="KW-0479">Metal-binding</keyword>
<dbReference type="GO" id="GO:0006006">
    <property type="term" value="P:glucose metabolic process"/>
    <property type="evidence" value="ECO:0007669"/>
    <property type="project" value="TreeGrafter"/>
</dbReference>
<reference evidence="7" key="1">
    <citation type="submission" date="2023-06" db="EMBL/GenBank/DDBJ databases">
        <title>Genomic analysis of the entomopathogenic nematode Steinernema hermaphroditum.</title>
        <authorList>
            <person name="Schwarz E.M."/>
            <person name="Heppert J.K."/>
            <person name="Baniya A."/>
            <person name="Schwartz H.T."/>
            <person name="Tan C.-H."/>
            <person name="Antoshechkin I."/>
            <person name="Sternberg P.W."/>
            <person name="Goodrich-Blair H."/>
            <person name="Dillman A.R."/>
        </authorList>
    </citation>
    <scope>NUCLEOTIDE SEQUENCE</scope>
    <source>
        <strain evidence="7">PS9179</strain>
        <tissue evidence="7">Whole animal</tissue>
    </source>
</reference>
<protein>
    <recommendedName>
        <fullName evidence="9">ADP-dependent glucokinase</fullName>
    </recommendedName>
</protein>
<evidence type="ECO:0000256" key="5">
    <source>
        <dbReference type="ARBA" id="ARBA00023152"/>
    </source>
</evidence>
<dbReference type="InterPro" id="IPR007666">
    <property type="entry name" value="ADP_PFK/GK"/>
</dbReference>
<dbReference type="PANTHER" id="PTHR21208">
    <property type="entry name" value="ADP-DEPENDENT GLUCOKINASE"/>
    <property type="match status" value="1"/>
</dbReference>
<accession>A0AA39LAE4</accession>
<dbReference type="Pfam" id="PF04587">
    <property type="entry name" value="ADP_PFK_GK"/>
    <property type="match status" value="1"/>
</dbReference>
<evidence type="ECO:0000256" key="6">
    <source>
        <dbReference type="SAM" id="Phobius"/>
    </source>
</evidence>
<keyword evidence="4" id="KW-0460">Magnesium</keyword>
<dbReference type="InterPro" id="IPR029056">
    <property type="entry name" value="Ribokinase-like"/>
</dbReference>
<evidence type="ECO:0000256" key="2">
    <source>
        <dbReference type="ARBA" id="ARBA00022723"/>
    </source>
</evidence>
<name>A0AA39LAE4_9BILA</name>
<keyword evidence="5" id="KW-0324">Glycolysis</keyword>
<feature type="transmembrane region" description="Helical" evidence="6">
    <location>
        <begin position="32"/>
        <end position="49"/>
    </location>
</feature>
<evidence type="ECO:0000313" key="7">
    <source>
        <dbReference type="EMBL" id="KAK0390466.1"/>
    </source>
</evidence>
<dbReference type="GO" id="GO:0005783">
    <property type="term" value="C:endoplasmic reticulum"/>
    <property type="evidence" value="ECO:0007669"/>
    <property type="project" value="TreeGrafter"/>
</dbReference>
<gene>
    <name evidence="7" type="ORF">QR680_019367</name>
</gene>
<sequence length="510" mass="57740">MATAIEAFVHYIVDICVLERNMISPTDPRNRILLWAFVFAAIPYLYSVFNEDKRLASMTVEQAMQESWDKMITLPSMLFRKVVVGINCNVDVIVSGTNLYNHINPSLSKCSDHEVLKSTEDMRESFMEHMANEETFASIIKTIETSQQPKQYHIGGNAALMAQRIAYSFPRTTAFLVGPIGPRSQALLHPSIVQNNSTRILKDELHVIMEYKQGEILGEYVAPTSSRFVFSHDKFSGSSVVIEMFFKAISQFRPDLVILSGIHLLEFQNAEMRLEKIRLIKRSLLQINNGIPIHLQLGNMGDAVFASDLLERIVGNVDSVGLNEQELTFLSKVGNGPYNDEYPVSGGSLHVYKVVEMLHWLITKYGQDKSNVESKNYNYRLQRIHFHCLTYHLIVSRGTDWSNLAAGLAAGARVAGRHSCNIPQSETLDSGLLEVRSGSSYLLDKTMKKSYIFDPHRPVASWMRNEIVFIYTPVLVCKFPTKTVGLDETISTTGLLYSQFYRIDHARMHL</sequence>
<dbReference type="GO" id="GO:0046872">
    <property type="term" value="F:metal ion binding"/>
    <property type="evidence" value="ECO:0007669"/>
    <property type="project" value="UniProtKB-KW"/>
</dbReference>
<dbReference type="GO" id="GO:0043843">
    <property type="term" value="F:ADP-specific glucokinase activity"/>
    <property type="evidence" value="ECO:0007669"/>
    <property type="project" value="TreeGrafter"/>
</dbReference>
<dbReference type="Proteomes" id="UP001175271">
    <property type="component" value="Unassembled WGS sequence"/>
</dbReference>
<keyword evidence="6" id="KW-0812">Transmembrane</keyword>